<name>A0A9N9SJJ3_PHACE</name>
<dbReference type="InterPro" id="IPR001623">
    <property type="entry name" value="DnaJ_domain"/>
</dbReference>
<dbReference type="InterPro" id="IPR036869">
    <property type="entry name" value="J_dom_sf"/>
</dbReference>
<reference evidence="15" key="1">
    <citation type="submission" date="2022-01" db="EMBL/GenBank/DDBJ databases">
        <authorList>
            <person name="King R."/>
        </authorList>
    </citation>
    <scope>NUCLEOTIDE SEQUENCE</scope>
</reference>
<feature type="transmembrane region" description="Helical" evidence="13">
    <location>
        <begin position="122"/>
        <end position="139"/>
    </location>
</feature>
<comment type="catalytic activity">
    <reaction evidence="11">
        <text>O-phospho-L-seryl-[protein] + H2O = L-seryl-[protein] + phosphate</text>
        <dbReference type="Rhea" id="RHEA:20629"/>
        <dbReference type="Rhea" id="RHEA-COMP:9863"/>
        <dbReference type="Rhea" id="RHEA-COMP:11604"/>
        <dbReference type="ChEBI" id="CHEBI:15377"/>
        <dbReference type="ChEBI" id="CHEBI:29999"/>
        <dbReference type="ChEBI" id="CHEBI:43474"/>
        <dbReference type="ChEBI" id="CHEBI:83421"/>
        <dbReference type="EC" id="3.1.3.16"/>
    </reaction>
</comment>
<gene>
    <name evidence="15" type="ORF">PHAECO_LOCUS8406</name>
</gene>
<dbReference type="InterPro" id="IPR029033">
    <property type="entry name" value="His_PPase_superfam"/>
</dbReference>
<dbReference type="EC" id="3.1.3.16" evidence="3"/>
<dbReference type="PROSITE" id="PS00636">
    <property type="entry name" value="DNAJ_1"/>
    <property type="match status" value="1"/>
</dbReference>
<dbReference type="Gene3D" id="1.10.287.110">
    <property type="entry name" value="DnaJ domain"/>
    <property type="match status" value="1"/>
</dbReference>
<evidence type="ECO:0000256" key="3">
    <source>
        <dbReference type="ARBA" id="ARBA00013081"/>
    </source>
</evidence>
<dbReference type="PANTHER" id="PTHR20935">
    <property type="entry name" value="PHOSPHOGLYCERATE MUTASE-RELATED"/>
    <property type="match status" value="1"/>
</dbReference>
<evidence type="ECO:0000256" key="8">
    <source>
        <dbReference type="ARBA" id="ARBA00039765"/>
    </source>
</evidence>
<dbReference type="Proteomes" id="UP001153737">
    <property type="component" value="Chromosome 4"/>
</dbReference>
<comment type="function">
    <text evidence="6">Displays phosphatase activity for serine/threonine residues, and dephosphorylates and activates Pk92B kinase. Has apparently no phosphoglycerate mutase activity.</text>
</comment>
<evidence type="ECO:0000256" key="7">
    <source>
        <dbReference type="ARBA" id="ARBA00038605"/>
    </source>
</evidence>
<dbReference type="SUPFAM" id="SSF46565">
    <property type="entry name" value="Chaperone J-domain"/>
    <property type="match status" value="1"/>
</dbReference>
<keyword evidence="16" id="KW-1185">Reference proteome</keyword>
<comment type="subunit">
    <text evidence="7">Interacts with Pk92B/ASK1.</text>
</comment>
<comment type="subcellular location">
    <subcellularLocation>
        <location evidence="1">Mitochondrion outer membrane</location>
    </subcellularLocation>
</comment>
<dbReference type="CDD" id="cd07067">
    <property type="entry name" value="HP_PGM_like"/>
    <property type="match status" value="1"/>
</dbReference>
<evidence type="ECO:0000256" key="6">
    <source>
        <dbReference type="ARBA" id="ARBA00037234"/>
    </source>
</evidence>
<evidence type="ECO:0000256" key="4">
    <source>
        <dbReference type="ARBA" id="ARBA00022787"/>
    </source>
</evidence>
<keyword evidence="5" id="KW-0378">Hydrolase</keyword>
<dbReference type="Pfam" id="PF00226">
    <property type="entry name" value="DnaJ"/>
    <property type="match status" value="1"/>
</dbReference>
<organism evidence="15 16">
    <name type="scientific">Phaedon cochleariae</name>
    <name type="common">Mustard beetle</name>
    <dbReference type="NCBI Taxonomy" id="80249"/>
    <lineage>
        <taxon>Eukaryota</taxon>
        <taxon>Metazoa</taxon>
        <taxon>Ecdysozoa</taxon>
        <taxon>Arthropoda</taxon>
        <taxon>Hexapoda</taxon>
        <taxon>Insecta</taxon>
        <taxon>Pterygota</taxon>
        <taxon>Neoptera</taxon>
        <taxon>Endopterygota</taxon>
        <taxon>Coleoptera</taxon>
        <taxon>Polyphaga</taxon>
        <taxon>Cucujiformia</taxon>
        <taxon>Chrysomeloidea</taxon>
        <taxon>Chrysomelidae</taxon>
        <taxon>Chrysomelinae</taxon>
        <taxon>Chrysomelini</taxon>
        <taxon>Phaedon</taxon>
    </lineage>
</organism>
<dbReference type="Pfam" id="PF00300">
    <property type="entry name" value="His_Phos_1"/>
    <property type="match status" value="1"/>
</dbReference>
<evidence type="ECO:0000313" key="15">
    <source>
        <dbReference type="EMBL" id="CAG9820564.1"/>
    </source>
</evidence>
<sequence length="284" mass="32810">MVYHPDKNQGDEVSAEKFRDITEAYEVLGNVKTRKLYDKGLYFRTGATTTTDTDIVDRFHKSRETRSRPPPPTGRTPIYDFDEWSKHHYGSTFQQQMINRRRAQTYKMSRQQEQNDMKMEKMLFVFVAILFICTVYNSSGNNRSPQFTKRPNGKLTASDENRLNEEVELLKPKACRHIILIRHGQYNLNGSTDEERVLTKLGRTQAEYTGKRLKELDLPYTNMVKSTMSRAQETGSIISDFLPNVPVTNCDFLREGAPIPPEPPLGGWRPEKHVSYHESALIIS</sequence>
<dbReference type="Gene3D" id="3.40.50.1240">
    <property type="entry name" value="Phosphoglycerate mutase-like"/>
    <property type="match status" value="1"/>
</dbReference>
<dbReference type="SUPFAM" id="SSF53254">
    <property type="entry name" value="Phosphoglycerate mutase-like"/>
    <property type="match status" value="1"/>
</dbReference>
<accession>A0A9N9SJJ3</accession>
<dbReference type="AlphaFoldDB" id="A0A9N9SJJ3"/>
<comment type="similarity">
    <text evidence="2">Belongs to the phosphoglycerate mutase family. BPG-dependent PGAM subfamily.</text>
</comment>
<keyword evidence="13" id="KW-0812">Transmembrane</keyword>
<dbReference type="CDD" id="cd06257">
    <property type="entry name" value="DnaJ"/>
    <property type="match status" value="1"/>
</dbReference>
<keyword evidence="4" id="KW-0496">Mitochondrion</keyword>
<dbReference type="InterPro" id="IPR051021">
    <property type="entry name" value="Mito_Ser/Thr_phosphatase"/>
</dbReference>
<dbReference type="InterPro" id="IPR013078">
    <property type="entry name" value="His_Pase_superF_clade-1"/>
</dbReference>
<dbReference type="InterPro" id="IPR018253">
    <property type="entry name" value="DnaJ_domain_CS"/>
</dbReference>
<evidence type="ECO:0000256" key="11">
    <source>
        <dbReference type="ARBA" id="ARBA00047761"/>
    </source>
</evidence>
<comment type="catalytic activity">
    <reaction evidence="12">
        <text>O-phospho-L-threonyl-[protein] + H2O = L-threonyl-[protein] + phosphate</text>
        <dbReference type="Rhea" id="RHEA:47004"/>
        <dbReference type="Rhea" id="RHEA-COMP:11060"/>
        <dbReference type="Rhea" id="RHEA-COMP:11605"/>
        <dbReference type="ChEBI" id="CHEBI:15377"/>
        <dbReference type="ChEBI" id="CHEBI:30013"/>
        <dbReference type="ChEBI" id="CHEBI:43474"/>
        <dbReference type="ChEBI" id="CHEBI:61977"/>
        <dbReference type="EC" id="3.1.3.16"/>
    </reaction>
</comment>
<keyword evidence="4" id="KW-1000">Mitochondrion outer membrane</keyword>
<evidence type="ECO:0000313" key="16">
    <source>
        <dbReference type="Proteomes" id="UP001153737"/>
    </source>
</evidence>
<proteinExistence type="inferred from homology"/>
<dbReference type="PROSITE" id="PS50076">
    <property type="entry name" value="DNAJ_2"/>
    <property type="match status" value="1"/>
</dbReference>
<dbReference type="OrthoDB" id="2118094at2759"/>
<evidence type="ECO:0000256" key="9">
    <source>
        <dbReference type="ARBA" id="ARBA00040722"/>
    </source>
</evidence>
<reference evidence="15" key="2">
    <citation type="submission" date="2022-10" db="EMBL/GenBank/DDBJ databases">
        <authorList>
            <consortium name="ENA_rothamsted_submissions"/>
            <consortium name="culmorum"/>
            <person name="King R."/>
        </authorList>
    </citation>
    <scope>NUCLEOTIDE SEQUENCE</scope>
</reference>
<evidence type="ECO:0000256" key="5">
    <source>
        <dbReference type="ARBA" id="ARBA00022801"/>
    </source>
</evidence>
<evidence type="ECO:0000259" key="14">
    <source>
        <dbReference type="PROSITE" id="PS50076"/>
    </source>
</evidence>
<evidence type="ECO:0000256" key="13">
    <source>
        <dbReference type="SAM" id="Phobius"/>
    </source>
</evidence>
<dbReference type="GO" id="GO:0005741">
    <property type="term" value="C:mitochondrial outer membrane"/>
    <property type="evidence" value="ECO:0007669"/>
    <property type="project" value="UniProtKB-SubCell"/>
</dbReference>
<dbReference type="GO" id="GO:0004722">
    <property type="term" value="F:protein serine/threonine phosphatase activity"/>
    <property type="evidence" value="ECO:0007669"/>
    <property type="project" value="UniProtKB-EC"/>
</dbReference>
<protein>
    <recommendedName>
        <fullName evidence="8">Serine/threonine-protein phosphatase PGAM5, mitochondrial</fullName>
        <ecNumber evidence="3">3.1.3.16</ecNumber>
    </recommendedName>
    <alternativeName>
        <fullName evidence="10">Phosphoglycerate mutase family member 5 homolog</fullName>
    </alternativeName>
    <alternativeName>
        <fullName evidence="9">Serine/threonine-protein phosphatase Pgam5, mitochondrial</fullName>
    </alternativeName>
</protein>
<dbReference type="PANTHER" id="PTHR20935:SF0">
    <property type="entry name" value="SERINE_THREONINE-PROTEIN PHOSPHATASE PGAM5, MITOCHONDRIAL"/>
    <property type="match status" value="1"/>
</dbReference>
<keyword evidence="13" id="KW-1133">Transmembrane helix</keyword>
<evidence type="ECO:0000256" key="1">
    <source>
        <dbReference type="ARBA" id="ARBA00004294"/>
    </source>
</evidence>
<dbReference type="GO" id="GO:0090141">
    <property type="term" value="P:positive regulation of mitochondrial fission"/>
    <property type="evidence" value="ECO:0007669"/>
    <property type="project" value="TreeGrafter"/>
</dbReference>
<evidence type="ECO:0000256" key="12">
    <source>
        <dbReference type="ARBA" id="ARBA00048336"/>
    </source>
</evidence>
<evidence type="ECO:0000256" key="10">
    <source>
        <dbReference type="ARBA" id="ARBA00042520"/>
    </source>
</evidence>
<keyword evidence="13" id="KW-0472">Membrane</keyword>
<evidence type="ECO:0000256" key="2">
    <source>
        <dbReference type="ARBA" id="ARBA00006717"/>
    </source>
</evidence>
<dbReference type="EMBL" id="OU896710">
    <property type="protein sequence ID" value="CAG9820564.1"/>
    <property type="molecule type" value="Genomic_DNA"/>
</dbReference>
<feature type="domain" description="J" evidence="14">
    <location>
        <begin position="1"/>
        <end position="41"/>
    </location>
</feature>